<dbReference type="AlphaFoldDB" id="A0A645J087"/>
<reference evidence="1" key="1">
    <citation type="submission" date="2019-08" db="EMBL/GenBank/DDBJ databases">
        <authorList>
            <person name="Kucharzyk K."/>
            <person name="Murdoch R.W."/>
            <person name="Higgins S."/>
            <person name="Loffler F."/>
        </authorList>
    </citation>
    <scope>NUCLEOTIDE SEQUENCE</scope>
</reference>
<comment type="caution">
    <text evidence="1">The sequence shown here is derived from an EMBL/GenBank/DDBJ whole genome shotgun (WGS) entry which is preliminary data.</text>
</comment>
<name>A0A645J087_9ZZZZ</name>
<dbReference type="EMBL" id="VSSQ01128203">
    <property type="protein sequence ID" value="MPN57088.1"/>
    <property type="molecule type" value="Genomic_DNA"/>
</dbReference>
<sequence length="72" mass="8114">MREHIEIEFELLNSWFNGFNRFAEAPCRGIELGTVHADSWKNLRRGVNRIPGQRSEADLAERAASQVGGQSS</sequence>
<protein>
    <submittedName>
        <fullName evidence="1">Uncharacterized protein</fullName>
    </submittedName>
</protein>
<evidence type="ECO:0000313" key="1">
    <source>
        <dbReference type="EMBL" id="MPN57088.1"/>
    </source>
</evidence>
<proteinExistence type="predicted"/>
<gene>
    <name evidence="1" type="ORF">SDC9_204782</name>
</gene>
<accession>A0A645J087</accession>
<organism evidence="1">
    <name type="scientific">bioreactor metagenome</name>
    <dbReference type="NCBI Taxonomy" id="1076179"/>
    <lineage>
        <taxon>unclassified sequences</taxon>
        <taxon>metagenomes</taxon>
        <taxon>ecological metagenomes</taxon>
    </lineage>
</organism>